<evidence type="ECO:0000313" key="2">
    <source>
        <dbReference type="EMBL" id="MBK1812150.1"/>
    </source>
</evidence>
<feature type="domain" description="NACHT" evidence="1">
    <location>
        <begin position="275"/>
        <end position="428"/>
    </location>
</feature>
<dbReference type="SUPFAM" id="SSF141571">
    <property type="entry name" value="Pentapeptide repeat-like"/>
    <property type="match status" value="1"/>
</dbReference>
<dbReference type="Gene3D" id="3.40.50.300">
    <property type="entry name" value="P-loop containing nucleotide triphosphate hydrolases"/>
    <property type="match status" value="1"/>
</dbReference>
<dbReference type="EMBL" id="JAENHN010000046">
    <property type="protein sequence ID" value="MBK1812150.1"/>
    <property type="molecule type" value="Genomic_DNA"/>
</dbReference>
<reference evidence="3" key="1">
    <citation type="submission" date="2021-01" db="EMBL/GenBank/DDBJ databases">
        <title>Genome public.</title>
        <authorList>
            <person name="Liu C."/>
            <person name="Sun Q."/>
        </authorList>
    </citation>
    <scope>NUCLEOTIDE SEQUENCE [LARGE SCALE GENOMIC DNA]</scope>
    <source>
        <strain evidence="3">YIM B02505</strain>
    </source>
</reference>
<dbReference type="InterPro" id="IPR007111">
    <property type="entry name" value="NACHT_NTPase"/>
</dbReference>
<proteinExistence type="predicted"/>
<keyword evidence="3" id="KW-1185">Reference proteome</keyword>
<sequence length="1013" mass="117586">MNKTPIKNFAAKVFVNEEQNGSAFLISKDTALTARHVVNIDGVKEISFPNLDIIKPIKINEVIPSEVENLDVAILKFDPIEQDDIDFPKIYALLPNINEQYQSYGFPQSRADGCLFGGKIIDTRKNYTQVNLDLSVNRNICYKGASGSPLFIDEGVYGLIIEQDTGNELGSISFSECIEFLNEKNISYEQLEPLFKWEEQILDKMISLGKIGFDDNENLPYIETKATRCVLKELYTESKKYDYGKYDLKDIADEFFAQEHENNYNKILYVVADFGKGKSVFLKHEAAKHASKYIETRSGYFPIYFNLREYKSYGDNTASTGCIGEFLRREYNINIDNTVEEHPIRKKHILLLVDSLDECGSIEERDLMNVMASVKRFIRYFSDIKAIVTTRPIPNVIDKLIKENESYKNTWEFASVYGFTPQQFEQYMFALRDKLTKSSAYSYNQDLIDAIKSDENIYKKFSEILNEDELKRPIMAYMLFKLLEQDYQIQKDSKLEVFLSFINMLTKDAKHINDRDKLNSTQEYIQHLSYRNLLYVTAVMWMQDRHKNGAGFLKLDDLKRVVGDESTLIQFMSHSYLRNDNDMYYFNHQSFAEIILAEYYVRVFIWACMEGKSVCDTMALLNIGNPTPQTMMFCNGLMKLFIGSTDKLDNYNETELKRIRKSIFPPIASLGVEKFNGRLSDDKATSSKLYMYSEKIDKLFKVNELNGYIDIPDEILNNWPISVGDFEKIIDMCIEIINYDENILFFKPELVETLFGSVYKIGRRTQEFNIDISRWIAVLVLGVISTCNKKVDYRFQDIKPERFIEMMKLSQLESKFACPDWIYVLPELRFNLNIDYDLGSLKFFNKQIKNWYLGGSNLSSSEFTNVKIEKLCLYKMAFLGARFEEITGKNIELRAANGKGSVFRGCYIDNFVIESCSMEGAVIHESQIINCSFENVDFRGAELTAIWLIDVKKFDKVILQGCKISIWTDQKSYNILKKGIDSHKWRYIRVLSDAEVDEVRQRIYENTANFKGI</sequence>
<name>A0ABS1ES51_9CLOT</name>
<dbReference type="SUPFAM" id="SSF50494">
    <property type="entry name" value="Trypsin-like serine proteases"/>
    <property type="match status" value="1"/>
</dbReference>
<comment type="caution">
    <text evidence="2">The sequence shown here is derived from an EMBL/GenBank/DDBJ whole genome shotgun (WGS) entry which is preliminary data.</text>
</comment>
<gene>
    <name evidence="2" type="ORF">JHL18_16120</name>
</gene>
<dbReference type="Pfam" id="PF13365">
    <property type="entry name" value="Trypsin_2"/>
    <property type="match status" value="1"/>
</dbReference>
<dbReference type="InterPro" id="IPR009003">
    <property type="entry name" value="Peptidase_S1_PA"/>
</dbReference>
<evidence type="ECO:0000313" key="3">
    <source>
        <dbReference type="Proteomes" id="UP000596739"/>
    </source>
</evidence>
<dbReference type="Gene3D" id="2.160.20.80">
    <property type="entry name" value="E3 ubiquitin-protein ligase SopA"/>
    <property type="match status" value="1"/>
</dbReference>
<dbReference type="Proteomes" id="UP000596739">
    <property type="component" value="Unassembled WGS sequence"/>
</dbReference>
<evidence type="ECO:0000259" key="1">
    <source>
        <dbReference type="Pfam" id="PF05729"/>
    </source>
</evidence>
<dbReference type="InterPro" id="IPR043504">
    <property type="entry name" value="Peptidase_S1_PA_chymotrypsin"/>
</dbReference>
<dbReference type="InterPro" id="IPR027417">
    <property type="entry name" value="P-loop_NTPase"/>
</dbReference>
<dbReference type="Pfam" id="PF05729">
    <property type="entry name" value="NACHT"/>
    <property type="match status" value="1"/>
</dbReference>
<accession>A0ABS1ES51</accession>
<dbReference type="RefSeq" id="WP_200271062.1">
    <property type="nucleotide sequence ID" value="NZ_JAENHN010000046.1"/>
</dbReference>
<protein>
    <submittedName>
        <fullName evidence="2">Trypsin-like peptidase domain-containing protein</fullName>
    </submittedName>
</protein>
<organism evidence="2 3">
    <name type="scientific">Clostridium yunnanense</name>
    <dbReference type="NCBI Taxonomy" id="2800325"/>
    <lineage>
        <taxon>Bacteria</taxon>
        <taxon>Bacillati</taxon>
        <taxon>Bacillota</taxon>
        <taxon>Clostridia</taxon>
        <taxon>Eubacteriales</taxon>
        <taxon>Clostridiaceae</taxon>
        <taxon>Clostridium</taxon>
    </lineage>
</organism>
<dbReference type="Gene3D" id="2.40.10.10">
    <property type="entry name" value="Trypsin-like serine proteases"/>
    <property type="match status" value="2"/>
</dbReference>